<dbReference type="Gene3D" id="2.80.10.50">
    <property type="match status" value="1"/>
</dbReference>
<dbReference type="Proteomes" id="UP000325780">
    <property type="component" value="Unassembled WGS sequence"/>
</dbReference>
<sequence>MDDYWWNEDIEDLPWDNDVDQPEESDGAAQSKLRDAQLKESAAAFDAYYQNSLDNMWDEWQQDCAKGNAMFNNVYHPPPGVSFRLCHYKLDQCIYARDHNTPNTGRVWRAGQSYPDQYFHLVYDMGGNAWAFKNAQTGKYLAAGPQANSNVGHTPALGDKTRVFLQPVKNKKLKGYFKIIFDNDDFQSMLTLSDDHDTFYTVPTDQAETEHHYWYMEYEDMEFFKIEWDDTKARIGSQEVVSLWSESFMNESNVTQQSEINEEQSIEQTSEFGHLFGASIGASVEAKVGLPFVAGATVTASASANTELKWNKISKWDKKYSLKTTFNWPANSYMKGSIVVRKGTIDMPFMVKYKSVSTGEEICSWGLWRGVMSYDQARRLVKA</sequence>
<evidence type="ECO:0000313" key="2">
    <source>
        <dbReference type="EMBL" id="KAE8150561.1"/>
    </source>
</evidence>
<dbReference type="PANTHER" id="PTHR39244:SF5">
    <property type="entry name" value="NATTERIN-3-LIKE"/>
    <property type="match status" value="1"/>
</dbReference>
<dbReference type="CDD" id="cd23424">
    <property type="entry name" value="beta-trefoil_Ricin_BEL-like"/>
    <property type="match status" value="1"/>
</dbReference>
<name>A0A5N6TWW7_ASPAV</name>
<dbReference type="SUPFAM" id="SSF56973">
    <property type="entry name" value="Aerolisin/ETX pore-forming domain"/>
    <property type="match status" value="1"/>
</dbReference>
<gene>
    <name evidence="2" type="ORF">BDV25DRAFT_108802</name>
</gene>
<dbReference type="Gene3D" id="2.170.15.10">
    <property type="entry name" value="Proaerolysin, chain A, domain 3"/>
    <property type="match status" value="1"/>
</dbReference>
<evidence type="ECO:0000313" key="3">
    <source>
        <dbReference type="Proteomes" id="UP000325780"/>
    </source>
</evidence>
<organism evidence="2 3">
    <name type="scientific">Aspergillus avenaceus</name>
    <dbReference type="NCBI Taxonomy" id="36643"/>
    <lineage>
        <taxon>Eukaryota</taxon>
        <taxon>Fungi</taxon>
        <taxon>Dikarya</taxon>
        <taxon>Ascomycota</taxon>
        <taxon>Pezizomycotina</taxon>
        <taxon>Eurotiomycetes</taxon>
        <taxon>Eurotiomycetidae</taxon>
        <taxon>Eurotiales</taxon>
        <taxon>Aspergillaceae</taxon>
        <taxon>Aspergillus</taxon>
        <taxon>Aspergillus subgen. Circumdati</taxon>
    </lineage>
</organism>
<proteinExistence type="predicted"/>
<evidence type="ECO:0000256" key="1">
    <source>
        <dbReference type="SAM" id="MobiDB-lite"/>
    </source>
</evidence>
<dbReference type="EMBL" id="ML742091">
    <property type="protein sequence ID" value="KAE8150561.1"/>
    <property type="molecule type" value="Genomic_DNA"/>
</dbReference>
<reference evidence="2 3" key="1">
    <citation type="submission" date="2019-04" db="EMBL/GenBank/DDBJ databases">
        <title>Friends and foes A comparative genomics study of 23 Aspergillus species from section Flavi.</title>
        <authorList>
            <consortium name="DOE Joint Genome Institute"/>
            <person name="Kjaerbolling I."/>
            <person name="Vesth T."/>
            <person name="Frisvad J.C."/>
            <person name="Nybo J.L."/>
            <person name="Theobald S."/>
            <person name="Kildgaard S."/>
            <person name="Isbrandt T."/>
            <person name="Kuo A."/>
            <person name="Sato A."/>
            <person name="Lyhne E.K."/>
            <person name="Kogle M.E."/>
            <person name="Wiebenga A."/>
            <person name="Kun R.S."/>
            <person name="Lubbers R.J."/>
            <person name="Makela M.R."/>
            <person name="Barry K."/>
            <person name="Chovatia M."/>
            <person name="Clum A."/>
            <person name="Daum C."/>
            <person name="Haridas S."/>
            <person name="He G."/>
            <person name="LaButti K."/>
            <person name="Lipzen A."/>
            <person name="Mondo S."/>
            <person name="Riley R."/>
            <person name="Salamov A."/>
            <person name="Simmons B.A."/>
            <person name="Magnuson J.K."/>
            <person name="Henrissat B."/>
            <person name="Mortensen U.H."/>
            <person name="Larsen T.O."/>
            <person name="Devries R.P."/>
            <person name="Grigoriev I.V."/>
            <person name="Machida M."/>
            <person name="Baker S.E."/>
            <person name="Andersen M.R."/>
        </authorList>
    </citation>
    <scope>NUCLEOTIDE SEQUENCE [LARGE SCALE GENOMIC DNA]</scope>
    <source>
        <strain evidence="2 3">IBT 18842</strain>
    </source>
</reference>
<protein>
    <submittedName>
        <fullName evidence="2">Uncharacterized protein</fullName>
    </submittedName>
</protein>
<dbReference type="AlphaFoldDB" id="A0A5N6TWW7"/>
<dbReference type="InterPro" id="IPR053237">
    <property type="entry name" value="Natterin_C"/>
</dbReference>
<accession>A0A5N6TWW7</accession>
<feature type="compositionally biased region" description="Acidic residues" evidence="1">
    <location>
        <begin position="1"/>
        <end position="26"/>
    </location>
</feature>
<feature type="region of interest" description="Disordered" evidence="1">
    <location>
        <begin position="1"/>
        <end position="30"/>
    </location>
</feature>
<dbReference type="PANTHER" id="PTHR39244">
    <property type="entry name" value="NATTERIN-4"/>
    <property type="match status" value="1"/>
</dbReference>
<dbReference type="OrthoDB" id="4948898at2759"/>
<keyword evidence="3" id="KW-1185">Reference proteome</keyword>